<feature type="non-terminal residue" evidence="2">
    <location>
        <position position="1"/>
    </location>
</feature>
<comment type="caution">
    <text evidence="2">The sequence shown here is derived from an EMBL/GenBank/DDBJ whole genome shotgun (WGS) entry which is preliminary data.</text>
</comment>
<feature type="compositionally biased region" description="Low complexity" evidence="1">
    <location>
        <begin position="366"/>
        <end position="377"/>
    </location>
</feature>
<evidence type="ECO:0000313" key="2">
    <source>
        <dbReference type="EMBL" id="CAI8014420.1"/>
    </source>
</evidence>
<dbReference type="AlphaFoldDB" id="A0AA35RMS3"/>
<organism evidence="2 3">
    <name type="scientific">Geodia barretti</name>
    <name type="common">Barrett's horny sponge</name>
    <dbReference type="NCBI Taxonomy" id="519541"/>
    <lineage>
        <taxon>Eukaryota</taxon>
        <taxon>Metazoa</taxon>
        <taxon>Porifera</taxon>
        <taxon>Demospongiae</taxon>
        <taxon>Heteroscleromorpha</taxon>
        <taxon>Tetractinellida</taxon>
        <taxon>Astrophorina</taxon>
        <taxon>Geodiidae</taxon>
        <taxon>Geodia</taxon>
    </lineage>
</organism>
<protein>
    <submittedName>
        <fullName evidence="2">Uncharacterized protein</fullName>
    </submittedName>
</protein>
<keyword evidence="3" id="KW-1185">Reference proteome</keyword>
<name>A0AA35RMS3_GEOBA</name>
<accession>A0AA35RMS3</accession>
<feature type="region of interest" description="Disordered" evidence="1">
    <location>
        <begin position="316"/>
        <end position="377"/>
    </location>
</feature>
<feature type="compositionally biased region" description="Pro residues" evidence="1">
    <location>
        <begin position="342"/>
        <end position="365"/>
    </location>
</feature>
<sequence length="377" mass="43952">KYILQFREQLQELVTKNATALGAQKKLEAELTEMSKQKRRADSKLAKIQTEQEAMQREKKQLQQKVEALSAEILELQQKLAELQVKEKAMIEGEHKIESLQHELASIEEKLNEKEVKGMVQEQKLEREVERARRMEEERGEMEKELREKETEMTSSARSLQAKEHHVRLAEEQRLEYEKEQLHKELALVQQVYSQQMAGMEEWRDGLARQGRRRAEKKIHDQERLSSYREKQHRKKLGLEWEVVRLCEDLESARRQLEAEARWREKAAAEHKIQLAANTNLRINEQERVISDHKNEIHQLRLSNDRVQRENQLLEQENSTLTSPRGHPSPILYRHHTSAPSSSPPHSPPPPSQPPPAPVSPPSQSPPSLSQTSQTNT</sequence>
<dbReference type="EMBL" id="CASHTH010001361">
    <property type="protein sequence ID" value="CAI8014420.1"/>
    <property type="molecule type" value="Genomic_DNA"/>
</dbReference>
<feature type="region of interest" description="Disordered" evidence="1">
    <location>
        <begin position="133"/>
        <end position="164"/>
    </location>
</feature>
<gene>
    <name evidence="2" type="ORF">GBAR_LOCUS9014</name>
</gene>
<reference evidence="2" key="1">
    <citation type="submission" date="2023-03" db="EMBL/GenBank/DDBJ databases">
        <authorList>
            <person name="Steffen K."/>
            <person name="Cardenas P."/>
        </authorList>
    </citation>
    <scope>NUCLEOTIDE SEQUENCE</scope>
</reference>
<evidence type="ECO:0000256" key="1">
    <source>
        <dbReference type="SAM" id="MobiDB-lite"/>
    </source>
</evidence>
<proteinExistence type="predicted"/>
<evidence type="ECO:0000313" key="3">
    <source>
        <dbReference type="Proteomes" id="UP001174909"/>
    </source>
</evidence>
<feature type="compositionally biased region" description="Basic and acidic residues" evidence="1">
    <location>
        <begin position="133"/>
        <end position="152"/>
    </location>
</feature>
<dbReference type="Proteomes" id="UP001174909">
    <property type="component" value="Unassembled WGS sequence"/>
</dbReference>